<dbReference type="InterPro" id="IPR002347">
    <property type="entry name" value="SDR_fam"/>
</dbReference>
<dbReference type="Gene3D" id="3.40.50.720">
    <property type="entry name" value="NAD(P)-binding Rossmann-like Domain"/>
    <property type="match status" value="1"/>
</dbReference>
<protein>
    <submittedName>
        <fullName evidence="3">Uncharacterized protein</fullName>
    </submittedName>
</protein>
<dbReference type="InterPro" id="IPR036291">
    <property type="entry name" value="NAD(P)-bd_dom_sf"/>
</dbReference>
<dbReference type="PANTHER" id="PTHR43477:SF1">
    <property type="entry name" value="DIHYDROANTICAPSIN 7-DEHYDROGENASE"/>
    <property type="match status" value="1"/>
</dbReference>
<accession>A0A382HVE3</accession>
<name>A0A382HVE3_9ZZZZ</name>
<evidence type="ECO:0000313" key="3">
    <source>
        <dbReference type="EMBL" id="SVB91260.1"/>
    </source>
</evidence>
<dbReference type="PRINTS" id="PR00080">
    <property type="entry name" value="SDRFAMILY"/>
</dbReference>
<dbReference type="CDD" id="cd05233">
    <property type="entry name" value="SDR_c"/>
    <property type="match status" value="1"/>
</dbReference>
<evidence type="ECO:0000256" key="2">
    <source>
        <dbReference type="ARBA" id="ARBA00023002"/>
    </source>
</evidence>
<proteinExistence type="inferred from homology"/>
<reference evidence="3" key="1">
    <citation type="submission" date="2018-05" db="EMBL/GenBank/DDBJ databases">
        <authorList>
            <person name="Lanie J.A."/>
            <person name="Ng W.-L."/>
            <person name="Kazmierczak K.M."/>
            <person name="Andrzejewski T.M."/>
            <person name="Davidsen T.M."/>
            <person name="Wayne K.J."/>
            <person name="Tettelin H."/>
            <person name="Glass J.I."/>
            <person name="Rusch D."/>
            <person name="Podicherti R."/>
            <person name="Tsui H.-C.T."/>
            <person name="Winkler M.E."/>
        </authorList>
    </citation>
    <scope>NUCLEOTIDE SEQUENCE</scope>
</reference>
<comment type="similarity">
    <text evidence="1">Belongs to the short-chain dehydrogenases/reductases (SDR) family.</text>
</comment>
<gene>
    <name evidence="3" type="ORF">METZ01_LOCUS244114</name>
</gene>
<dbReference type="PANTHER" id="PTHR43477">
    <property type="entry name" value="DIHYDROANTICAPSIN 7-DEHYDROGENASE"/>
    <property type="match status" value="1"/>
</dbReference>
<dbReference type="EMBL" id="UINC01063533">
    <property type="protein sequence ID" value="SVB91260.1"/>
    <property type="molecule type" value="Genomic_DNA"/>
</dbReference>
<dbReference type="PRINTS" id="PR00081">
    <property type="entry name" value="GDHRDH"/>
</dbReference>
<organism evidence="3">
    <name type="scientific">marine metagenome</name>
    <dbReference type="NCBI Taxonomy" id="408172"/>
    <lineage>
        <taxon>unclassified sequences</taxon>
        <taxon>metagenomes</taxon>
        <taxon>ecological metagenomes</taxon>
    </lineage>
</organism>
<evidence type="ECO:0000256" key="1">
    <source>
        <dbReference type="ARBA" id="ARBA00006484"/>
    </source>
</evidence>
<dbReference type="SUPFAM" id="SSF51735">
    <property type="entry name" value="NAD(P)-binding Rossmann-fold domains"/>
    <property type="match status" value="1"/>
</dbReference>
<dbReference type="GO" id="GO:0016491">
    <property type="term" value="F:oxidoreductase activity"/>
    <property type="evidence" value="ECO:0007669"/>
    <property type="project" value="UniProtKB-KW"/>
</dbReference>
<dbReference type="Pfam" id="PF00106">
    <property type="entry name" value="adh_short"/>
    <property type="match status" value="1"/>
</dbReference>
<dbReference type="InterPro" id="IPR051122">
    <property type="entry name" value="SDR_DHRS6-like"/>
</dbReference>
<dbReference type="AlphaFoldDB" id="A0A382HVE3"/>
<keyword evidence="2" id="KW-0560">Oxidoreductase</keyword>
<sequence>MKKVLVVGGSSGIGKGIAIEMAKNGFEVTVLARDKEKLEKLKYENCKLNLSCYSVDVNSDAELDAFVYKYDKTIDVLINAIGGVYGIHGDFESLSLENWKEAYNTNLFLTVKMVQVFLPHLKNAKESLIINISSLAGERPGRFNPHYGSAKASLNYLTRYLAKTFGVFGVRCVSITPSTLDDETLSKDAEDYAFKNSLLAESVRKDFVLAAKNKNPINRLGSIDEVARMAVFITSVPSINGISIVMDSGEMA</sequence>